<evidence type="ECO:0000259" key="2">
    <source>
        <dbReference type="Pfam" id="PF02397"/>
    </source>
</evidence>
<dbReference type="EMBL" id="CP106879">
    <property type="protein sequence ID" value="UYC81849.1"/>
    <property type="molecule type" value="Genomic_DNA"/>
</dbReference>
<feature type="domain" description="Bacterial sugar transferase" evidence="2">
    <location>
        <begin position="13"/>
        <end position="186"/>
    </location>
</feature>
<accession>A0A9Q9T3R4</accession>
<dbReference type="PANTHER" id="PTHR30576">
    <property type="entry name" value="COLANIC BIOSYNTHESIS UDP-GLUCOSE LIPID CARRIER TRANSFERASE"/>
    <property type="match status" value="1"/>
</dbReference>
<evidence type="ECO:0000313" key="4">
    <source>
        <dbReference type="Proteomes" id="UP001062223"/>
    </source>
</evidence>
<name>A0A9Q9T3R4_9MICO</name>
<evidence type="ECO:0000256" key="1">
    <source>
        <dbReference type="ARBA" id="ARBA00006464"/>
    </source>
</evidence>
<proteinExistence type="inferred from homology"/>
<comment type="similarity">
    <text evidence="1">Belongs to the bacterial sugar transferase family.</text>
</comment>
<evidence type="ECO:0000313" key="3">
    <source>
        <dbReference type="EMBL" id="UYC81849.1"/>
    </source>
</evidence>
<dbReference type="RefSeq" id="WP_262136792.1">
    <property type="nucleotide sequence ID" value="NZ_CP106879.1"/>
</dbReference>
<keyword evidence="3" id="KW-0808">Transferase</keyword>
<gene>
    <name evidence="3" type="ORF">OE229_05130</name>
</gene>
<dbReference type="Pfam" id="PF02397">
    <property type="entry name" value="Bac_transf"/>
    <property type="match status" value="1"/>
</dbReference>
<dbReference type="InterPro" id="IPR003362">
    <property type="entry name" value="Bact_transf"/>
</dbReference>
<dbReference type="Proteomes" id="UP001062223">
    <property type="component" value="Chromosome"/>
</dbReference>
<organism evidence="3 4">
    <name type="scientific">Curtobacterium poinsettiae</name>
    <dbReference type="NCBI Taxonomy" id="159612"/>
    <lineage>
        <taxon>Bacteria</taxon>
        <taxon>Bacillati</taxon>
        <taxon>Actinomycetota</taxon>
        <taxon>Actinomycetes</taxon>
        <taxon>Micrococcales</taxon>
        <taxon>Microbacteriaceae</taxon>
        <taxon>Curtobacterium</taxon>
    </lineage>
</organism>
<protein>
    <submittedName>
        <fullName evidence="3">Sugar transferase</fullName>
    </submittedName>
</protein>
<dbReference type="AlphaFoldDB" id="A0A9Q9T3R4"/>
<dbReference type="GO" id="GO:0016780">
    <property type="term" value="F:phosphotransferase activity, for other substituted phosphate groups"/>
    <property type="evidence" value="ECO:0007669"/>
    <property type="project" value="TreeGrafter"/>
</dbReference>
<dbReference type="KEGG" id="cpoi:OE229_05130"/>
<reference evidence="3" key="1">
    <citation type="submission" date="2022-09" db="EMBL/GenBank/DDBJ databases">
        <title>Taxonomy of Curtobacterium flaccumfaciens.</title>
        <authorList>
            <person name="Osdaghi E."/>
            <person name="Taghavi S.M."/>
            <person name="Hamidizade M."/>
            <person name="Abachi H."/>
            <person name="Fazliarab A."/>
            <person name="Baeyen S."/>
            <person name="Portier P."/>
            <person name="Van Vaerenbergh J."/>
            <person name="Jacques M.-A."/>
        </authorList>
    </citation>
    <scope>NUCLEOTIDE SEQUENCE</scope>
    <source>
        <strain evidence="3">AGQB46</strain>
    </source>
</reference>
<dbReference type="PANTHER" id="PTHR30576:SF8">
    <property type="entry name" value="UNDECAPRENYL-PHOSPHATE GALACTOSE PHOSPHOTRANSFERASE"/>
    <property type="match status" value="1"/>
</dbReference>
<sequence length="213" mass="23482">MHSPSRRRTLRAKRFSDVIGASLALVALAPVLAVVAVLVAARLGRPVLFRQPRPGLHGKTFTILKFRTMLEPDPVAGLVSDSDRLTPIGSFLRSTSLDELPSLWNILRGDMSFVGPRPTLCRYLELYTAEESRRHDVLPGLTGLAQVRGRNALPWPERLRSDVEYVDTVTLGLDLRILLRTVVIVLRREGIAAPGHVSSDVFEGTAAMTGRSR</sequence>